<protein>
    <submittedName>
        <fullName evidence="2">Uncharacterized protein</fullName>
    </submittedName>
</protein>
<dbReference type="AlphaFoldDB" id="A0A7R8ZCE5"/>
<feature type="region of interest" description="Disordered" evidence="1">
    <location>
        <begin position="441"/>
        <end position="472"/>
    </location>
</feature>
<reference evidence="2" key="1">
    <citation type="submission" date="2020-11" db="EMBL/GenBank/DDBJ databases">
        <authorList>
            <person name="Tran Van P."/>
        </authorList>
    </citation>
    <scope>NUCLEOTIDE SEQUENCE</scope>
</reference>
<name>A0A7R8ZCE5_TIMDO</name>
<evidence type="ECO:0000313" key="2">
    <source>
        <dbReference type="EMBL" id="CAD7204624.1"/>
    </source>
</evidence>
<evidence type="ECO:0000256" key="1">
    <source>
        <dbReference type="SAM" id="MobiDB-lite"/>
    </source>
</evidence>
<gene>
    <name evidence="2" type="ORF">TDIB3V08_LOCUS10781</name>
</gene>
<proteinExistence type="predicted"/>
<dbReference type="EMBL" id="OA572763">
    <property type="protein sequence ID" value="CAD7204624.1"/>
    <property type="molecule type" value="Genomic_DNA"/>
</dbReference>
<sequence>MLRKLVNNVMSSTQQNTCTGTYLHVCSYFARDTGKTHGAVHPTEIRTSISPSSAVELNTTSALAKYATEAVYNLILVSWTDRHIILLFMHSTKTWIMLDKIFTLGLLLTTPIFASCHCHCHNGGHFLSHVINYPLNYKRYTTVLVPSYGGHHGGCSIYSGAGIQGYYPKGHGQNYGRYYDTSYYHSDSSAEAAAAASTLTSNSGSSSTTAASAASTARGSSGIISYGHGPKCVGYYETNYYYPSSGAESAASSSTSAPNSGSSSVTEATATSATKGSSGIIFYGHGPKCGGYYDTSYNYPGSSTESAAAASSASASNSGSSSVTEATATSATKGSSGIISYGHGPKCGGYYDTSYNYPGSSTESAAATSSASASNSGSSSVTEATATSATKGSSGIISYGHGPKCGGYYDTSYNYPGSSTESAAAASASASTSDSTSTAAASAAADVGVGGSDDFSSSSVEATASVSASDSSLGKLRLMGRV</sequence>
<organism evidence="2">
    <name type="scientific">Timema douglasi</name>
    <name type="common">Walking stick</name>
    <dbReference type="NCBI Taxonomy" id="61478"/>
    <lineage>
        <taxon>Eukaryota</taxon>
        <taxon>Metazoa</taxon>
        <taxon>Ecdysozoa</taxon>
        <taxon>Arthropoda</taxon>
        <taxon>Hexapoda</taxon>
        <taxon>Insecta</taxon>
        <taxon>Pterygota</taxon>
        <taxon>Neoptera</taxon>
        <taxon>Polyneoptera</taxon>
        <taxon>Phasmatodea</taxon>
        <taxon>Timematodea</taxon>
        <taxon>Timematoidea</taxon>
        <taxon>Timematidae</taxon>
        <taxon>Timema</taxon>
    </lineage>
</organism>
<accession>A0A7R8ZCE5</accession>